<name>A0ABX7B8Q3_9PROT</name>
<sequence length="89" mass="10319">MEELPSEGEPREEPREEVEERDEAGPAKRRLRGFLNHLIIYFSAMILLVPINFLLTPGRVWFVFPLVAWGAPLAIHAAFAMGLFDRWKR</sequence>
<accession>A0ABX7B8Q3</accession>
<evidence type="ECO:0000259" key="3">
    <source>
        <dbReference type="Pfam" id="PF13239"/>
    </source>
</evidence>
<proteinExistence type="predicted"/>
<feature type="transmembrane region" description="Helical" evidence="2">
    <location>
        <begin position="61"/>
        <end position="84"/>
    </location>
</feature>
<keyword evidence="2" id="KW-0472">Membrane</keyword>
<gene>
    <name evidence="4" type="ORF">IGS68_05915</name>
</gene>
<protein>
    <submittedName>
        <fullName evidence="4">2TM domain-containing protein</fullName>
    </submittedName>
</protein>
<keyword evidence="2" id="KW-0812">Transmembrane</keyword>
<evidence type="ECO:0000313" key="4">
    <source>
        <dbReference type="EMBL" id="QQP90760.1"/>
    </source>
</evidence>
<dbReference type="EMBL" id="CP067420">
    <property type="protein sequence ID" value="QQP90760.1"/>
    <property type="molecule type" value="Genomic_DNA"/>
</dbReference>
<organism evidence="4 5">
    <name type="scientific">Skermanella cutis</name>
    <dbReference type="NCBI Taxonomy" id="2775420"/>
    <lineage>
        <taxon>Bacteria</taxon>
        <taxon>Pseudomonadati</taxon>
        <taxon>Pseudomonadota</taxon>
        <taxon>Alphaproteobacteria</taxon>
        <taxon>Rhodospirillales</taxon>
        <taxon>Azospirillaceae</taxon>
        <taxon>Skermanella</taxon>
    </lineage>
</organism>
<feature type="region of interest" description="Disordered" evidence="1">
    <location>
        <begin position="1"/>
        <end position="26"/>
    </location>
</feature>
<evidence type="ECO:0000256" key="1">
    <source>
        <dbReference type="SAM" id="MobiDB-lite"/>
    </source>
</evidence>
<evidence type="ECO:0000313" key="5">
    <source>
        <dbReference type="Proteomes" id="UP000595197"/>
    </source>
</evidence>
<dbReference type="InterPro" id="IPR025698">
    <property type="entry name" value="2TM_dom"/>
</dbReference>
<feature type="transmembrane region" description="Helical" evidence="2">
    <location>
        <begin position="38"/>
        <end position="55"/>
    </location>
</feature>
<dbReference type="RefSeq" id="WP_201078066.1">
    <property type="nucleotide sequence ID" value="NZ_CP067420.1"/>
</dbReference>
<evidence type="ECO:0000256" key="2">
    <source>
        <dbReference type="SAM" id="Phobius"/>
    </source>
</evidence>
<dbReference type="Pfam" id="PF13239">
    <property type="entry name" value="2TM"/>
    <property type="match status" value="1"/>
</dbReference>
<reference evidence="4" key="1">
    <citation type="submission" date="2021-02" db="EMBL/GenBank/DDBJ databases">
        <title>Skermanella TT6 skin isolate.</title>
        <authorList>
            <person name="Lee K."/>
            <person name="Ganzorig M."/>
        </authorList>
    </citation>
    <scope>NUCLEOTIDE SEQUENCE</scope>
    <source>
        <strain evidence="4">TT6</strain>
    </source>
</reference>
<keyword evidence="5" id="KW-1185">Reference proteome</keyword>
<dbReference type="Proteomes" id="UP000595197">
    <property type="component" value="Chromosome"/>
</dbReference>
<feature type="domain" description="2TM" evidence="3">
    <location>
        <begin position="29"/>
        <end position="82"/>
    </location>
</feature>
<keyword evidence="2" id="KW-1133">Transmembrane helix</keyword>